<dbReference type="KEGG" id="ark:D6B99_05060"/>
<gene>
    <name evidence="2" type="ORF">D6B99_05060</name>
</gene>
<dbReference type="AlphaFoldDB" id="A0A386HML7"/>
<organism evidence="2 3">
    <name type="scientific">Arachidicoccus soli</name>
    <dbReference type="NCBI Taxonomy" id="2341117"/>
    <lineage>
        <taxon>Bacteria</taxon>
        <taxon>Pseudomonadati</taxon>
        <taxon>Bacteroidota</taxon>
        <taxon>Chitinophagia</taxon>
        <taxon>Chitinophagales</taxon>
        <taxon>Chitinophagaceae</taxon>
        <taxon>Arachidicoccus</taxon>
    </lineage>
</organism>
<dbReference type="RefSeq" id="WP_119985720.1">
    <property type="nucleotide sequence ID" value="NZ_CP032489.1"/>
</dbReference>
<reference evidence="2 3" key="1">
    <citation type="submission" date="2018-09" db="EMBL/GenBank/DDBJ databases">
        <title>Arachidicoccus sp. nov., a bacterium isolated from soil.</title>
        <authorList>
            <person name="Weon H.-Y."/>
            <person name="Kwon S.-W."/>
            <person name="Lee S.A."/>
        </authorList>
    </citation>
    <scope>NUCLEOTIDE SEQUENCE [LARGE SCALE GENOMIC DNA]</scope>
    <source>
        <strain evidence="2 3">KIS59-12</strain>
    </source>
</reference>
<evidence type="ECO:0000313" key="3">
    <source>
        <dbReference type="Proteomes" id="UP000266118"/>
    </source>
</evidence>
<sequence length="151" mass="17119">MKRIILICITIVGLTASSGLFAQKRATRQVRQVEAVIEQFKNALITPNEAQLRALTYPDLKYAHSTGLVQNQQEFIDRLISGKSDFLQIEYTHQTIDIIGKTATVRHLLSAKTFDSKVPGHIDLEILLVFVKHHGKWRLLARQAVKPYKGE</sequence>
<proteinExistence type="predicted"/>
<feature type="domain" description="DUF4440" evidence="1">
    <location>
        <begin position="33"/>
        <end position="139"/>
    </location>
</feature>
<dbReference type="OrthoDB" id="5383110at2"/>
<dbReference type="SUPFAM" id="SSF54427">
    <property type="entry name" value="NTF2-like"/>
    <property type="match status" value="1"/>
</dbReference>
<dbReference type="InterPro" id="IPR027843">
    <property type="entry name" value="DUF4440"/>
</dbReference>
<evidence type="ECO:0000313" key="2">
    <source>
        <dbReference type="EMBL" id="AYD47035.1"/>
    </source>
</evidence>
<keyword evidence="3" id="KW-1185">Reference proteome</keyword>
<name>A0A386HML7_9BACT</name>
<dbReference type="InterPro" id="IPR032710">
    <property type="entry name" value="NTF2-like_dom_sf"/>
</dbReference>
<evidence type="ECO:0000259" key="1">
    <source>
        <dbReference type="Pfam" id="PF14534"/>
    </source>
</evidence>
<dbReference type="Gene3D" id="3.10.450.50">
    <property type="match status" value="1"/>
</dbReference>
<protein>
    <submittedName>
        <fullName evidence="2">Nuclear transport factor 2 family protein</fullName>
    </submittedName>
</protein>
<dbReference type="Proteomes" id="UP000266118">
    <property type="component" value="Chromosome"/>
</dbReference>
<accession>A0A386HML7</accession>
<dbReference type="Pfam" id="PF14534">
    <property type="entry name" value="DUF4440"/>
    <property type="match status" value="1"/>
</dbReference>
<dbReference type="EMBL" id="CP032489">
    <property type="protein sequence ID" value="AYD47035.1"/>
    <property type="molecule type" value="Genomic_DNA"/>
</dbReference>